<keyword evidence="3" id="KW-1185">Reference proteome</keyword>
<keyword evidence="1" id="KW-0472">Membrane</keyword>
<keyword evidence="1" id="KW-1133">Transmembrane helix</keyword>
<organism evidence="2 3">
    <name type="scientific">Ophiobolus disseminans</name>
    <dbReference type="NCBI Taxonomy" id="1469910"/>
    <lineage>
        <taxon>Eukaryota</taxon>
        <taxon>Fungi</taxon>
        <taxon>Dikarya</taxon>
        <taxon>Ascomycota</taxon>
        <taxon>Pezizomycotina</taxon>
        <taxon>Dothideomycetes</taxon>
        <taxon>Pleosporomycetidae</taxon>
        <taxon>Pleosporales</taxon>
        <taxon>Pleosporineae</taxon>
        <taxon>Phaeosphaeriaceae</taxon>
        <taxon>Ophiobolus</taxon>
    </lineage>
</organism>
<dbReference type="AlphaFoldDB" id="A0A6A6ZVQ0"/>
<gene>
    <name evidence="2" type="ORF">CC86DRAFT_47241</name>
</gene>
<evidence type="ECO:0000256" key="1">
    <source>
        <dbReference type="SAM" id="Phobius"/>
    </source>
</evidence>
<name>A0A6A6ZVQ0_9PLEO</name>
<proteinExistence type="predicted"/>
<sequence>MMRRTTYSQIVTPDTLSLDSSCLDPGPAHPPVYSFSLCGVVTLMYCYIRCVSGLVQCISLVLLSLLVMVCAQTPAPHWTMRSLSKLPVRLRIASPGTTYGSNQLQRGRRLCLCFKSSTGILECQPNELHVCSWPRAVVSVFSHARSPHLFLVFLSMFCERLPPSASPRSPIVPLFTYPGSRE</sequence>
<reference evidence="2" key="1">
    <citation type="journal article" date="2020" name="Stud. Mycol.">
        <title>101 Dothideomycetes genomes: a test case for predicting lifestyles and emergence of pathogens.</title>
        <authorList>
            <person name="Haridas S."/>
            <person name="Albert R."/>
            <person name="Binder M."/>
            <person name="Bloem J."/>
            <person name="Labutti K."/>
            <person name="Salamov A."/>
            <person name="Andreopoulos B."/>
            <person name="Baker S."/>
            <person name="Barry K."/>
            <person name="Bills G."/>
            <person name="Bluhm B."/>
            <person name="Cannon C."/>
            <person name="Castanera R."/>
            <person name="Culley D."/>
            <person name="Daum C."/>
            <person name="Ezra D."/>
            <person name="Gonzalez J."/>
            <person name="Henrissat B."/>
            <person name="Kuo A."/>
            <person name="Liang C."/>
            <person name="Lipzen A."/>
            <person name="Lutzoni F."/>
            <person name="Magnuson J."/>
            <person name="Mondo S."/>
            <person name="Nolan M."/>
            <person name="Ohm R."/>
            <person name="Pangilinan J."/>
            <person name="Park H.-J."/>
            <person name="Ramirez L."/>
            <person name="Alfaro M."/>
            <person name="Sun H."/>
            <person name="Tritt A."/>
            <person name="Yoshinaga Y."/>
            <person name="Zwiers L.-H."/>
            <person name="Turgeon B."/>
            <person name="Goodwin S."/>
            <person name="Spatafora J."/>
            <person name="Crous P."/>
            <person name="Grigoriev I."/>
        </authorList>
    </citation>
    <scope>NUCLEOTIDE SEQUENCE</scope>
    <source>
        <strain evidence="2">CBS 113818</strain>
    </source>
</reference>
<evidence type="ECO:0000313" key="2">
    <source>
        <dbReference type="EMBL" id="KAF2824808.1"/>
    </source>
</evidence>
<dbReference type="Proteomes" id="UP000799424">
    <property type="component" value="Unassembled WGS sequence"/>
</dbReference>
<accession>A0A6A6ZVQ0</accession>
<protein>
    <submittedName>
        <fullName evidence="2">Uncharacterized protein</fullName>
    </submittedName>
</protein>
<dbReference type="EMBL" id="MU006229">
    <property type="protein sequence ID" value="KAF2824808.1"/>
    <property type="molecule type" value="Genomic_DNA"/>
</dbReference>
<keyword evidence="1" id="KW-0812">Transmembrane</keyword>
<feature type="transmembrane region" description="Helical" evidence="1">
    <location>
        <begin position="55"/>
        <end position="75"/>
    </location>
</feature>
<evidence type="ECO:0000313" key="3">
    <source>
        <dbReference type="Proteomes" id="UP000799424"/>
    </source>
</evidence>